<dbReference type="RefSeq" id="WP_068222113.1">
    <property type="nucleotide sequence ID" value="NZ_CP139724.1"/>
</dbReference>
<keyword evidence="1" id="KW-0732">Signal</keyword>
<dbReference type="Proteomes" id="UP000075606">
    <property type="component" value="Unassembled WGS sequence"/>
</dbReference>
<gene>
    <name evidence="2" type="ORF">AWW68_13015</name>
</gene>
<evidence type="ECO:0000256" key="1">
    <source>
        <dbReference type="SAM" id="SignalP"/>
    </source>
</evidence>
<keyword evidence="3" id="KW-1185">Reference proteome</keyword>
<evidence type="ECO:0008006" key="4">
    <source>
        <dbReference type="Google" id="ProtNLM"/>
    </source>
</evidence>
<dbReference type="EMBL" id="LRPC01000028">
    <property type="protein sequence ID" value="KYG73605.1"/>
    <property type="molecule type" value="Genomic_DNA"/>
</dbReference>
<dbReference type="AlphaFoldDB" id="A0A150X4E7"/>
<dbReference type="OrthoDB" id="980931at2"/>
<evidence type="ECO:0000313" key="3">
    <source>
        <dbReference type="Proteomes" id="UP000075606"/>
    </source>
</evidence>
<organism evidence="2 3">
    <name type="scientific">Roseivirga spongicola</name>
    <dbReference type="NCBI Taxonomy" id="333140"/>
    <lineage>
        <taxon>Bacteria</taxon>
        <taxon>Pseudomonadati</taxon>
        <taxon>Bacteroidota</taxon>
        <taxon>Cytophagia</taxon>
        <taxon>Cytophagales</taxon>
        <taxon>Roseivirgaceae</taxon>
        <taxon>Roseivirga</taxon>
    </lineage>
</organism>
<evidence type="ECO:0000313" key="2">
    <source>
        <dbReference type="EMBL" id="KYG73605.1"/>
    </source>
</evidence>
<name>A0A150X4E7_9BACT</name>
<sequence>MKRLSNVVLAAICFVFVSVSAQAQDEITDQDYKDYAIILLAQKSITDKISPMVNELIEKQEGMTGQRFQELQKKSGEPAADWEKQFLALVNKQIDAKKKAAGSVVGTLAKHSLGAKKYNAVKKAYAGGGDAKSKVDAFLAELAQ</sequence>
<feature type="chain" id="PRO_5007574184" description="DUF2059 domain-containing protein" evidence="1">
    <location>
        <begin position="24"/>
        <end position="144"/>
    </location>
</feature>
<accession>A0A150X4E7</accession>
<dbReference type="STRING" id="333140.AWW68_13015"/>
<protein>
    <recommendedName>
        <fullName evidence="4">DUF2059 domain-containing protein</fullName>
    </recommendedName>
</protein>
<feature type="signal peptide" evidence="1">
    <location>
        <begin position="1"/>
        <end position="23"/>
    </location>
</feature>
<proteinExistence type="predicted"/>
<reference evidence="2 3" key="1">
    <citation type="submission" date="2016-01" db="EMBL/GenBank/DDBJ databases">
        <title>Genome sequencing of Roseivirga spongicola UST030701-084.</title>
        <authorList>
            <person name="Selvaratnam C."/>
            <person name="Thevarajoo S."/>
            <person name="Goh K.M."/>
            <person name="Ee R."/>
            <person name="Chan K.-G."/>
            <person name="Chong C.S."/>
        </authorList>
    </citation>
    <scope>NUCLEOTIDE SEQUENCE [LARGE SCALE GENOMIC DNA]</scope>
    <source>
        <strain evidence="2 3">UST030701-084</strain>
    </source>
</reference>
<comment type="caution">
    <text evidence="2">The sequence shown here is derived from an EMBL/GenBank/DDBJ whole genome shotgun (WGS) entry which is preliminary data.</text>
</comment>